<evidence type="ECO:0008006" key="4">
    <source>
        <dbReference type="Google" id="ProtNLM"/>
    </source>
</evidence>
<dbReference type="RefSeq" id="WP_175229672.1">
    <property type="nucleotide sequence ID" value="NZ_CADIKH010000033.1"/>
</dbReference>
<gene>
    <name evidence="2" type="ORF">LMG29542_05607</name>
</gene>
<feature type="region of interest" description="Disordered" evidence="1">
    <location>
        <begin position="150"/>
        <end position="175"/>
    </location>
</feature>
<organism evidence="2 3">
    <name type="scientific">Paraburkholderia humisilvae</name>
    <dbReference type="NCBI Taxonomy" id="627669"/>
    <lineage>
        <taxon>Bacteria</taxon>
        <taxon>Pseudomonadati</taxon>
        <taxon>Pseudomonadota</taxon>
        <taxon>Betaproteobacteria</taxon>
        <taxon>Burkholderiales</taxon>
        <taxon>Burkholderiaceae</taxon>
        <taxon>Paraburkholderia</taxon>
    </lineage>
</organism>
<accession>A0A6J5EQD3</accession>
<feature type="compositionally biased region" description="Polar residues" evidence="1">
    <location>
        <begin position="211"/>
        <end position="223"/>
    </location>
</feature>
<evidence type="ECO:0000313" key="2">
    <source>
        <dbReference type="EMBL" id="CAB3767436.1"/>
    </source>
</evidence>
<evidence type="ECO:0000256" key="1">
    <source>
        <dbReference type="SAM" id="MobiDB-lite"/>
    </source>
</evidence>
<feature type="region of interest" description="Disordered" evidence="1">
    <location>
        <begin position="203"/>
        <end position="232"/>
    </location>
</feature>
<feature type="compositionally biased region" description="Polar residues" evidence="1">
    <location>
        <begin position="150"/>
        <end position="165"/>
    </location>
</feature>
<keyword evidence="3" id="KW-1185">Reference proteome</keyword>
<dbReference type="Proteomes" id="UP000494363">
    <property type="component" value="Unassembled WGS sequence"/>
</dbReference>
<protein>
    <recommendedName>
        <fullName evidence="4">Polymer-forming cytoskeletal protein</fullName>
    </recommendedName>
</protein>
<reference evidence="2 3" key="1">
    <citation type="submission" date="2020-04" db="EMBL/GenBank/DDBJ databases">
        <authorList>
            <person name="De Canck E."/>
        </authorList>
    </citation>
    <scope>NUCLEOTIDE SEQUENCE [LARGE SCALE GENOMIC DNA]</scope>
    <source>
        <strain evidence="2 3">LMG 29542</strain>
    </source>
</reference>
<dbReference type="EMBL" id="CADIKH010000033">
    <property type="protein sequence ID" value="CAB3767436.1"/>
    <property type="molecule type" value="Genomic_DNA"/>
</dbReference>
<dbReference type="AlphaFoldDB" id="A0A6J5EQD3"/>
<proteinExistence type="predicted"/>
<evidence type="ECO:0000313" key="3">
    <source>
        <dbReference type="Proteomes" id="UP000494363"/>
    </source>
</evidence>
<name>A0A6J5EQD3_9BURK</name>
<sequence length="232" mass="24492">MSNATSNDQQVDVVSFVLNIDPVRERVTTVFPAGATIESDGSLRLKEGGRIGGVIKGNVYSESGTLVIDRDAIIEGSVFAKGRCLIFGQVGLPNRKALIRCEMVDGLLVSHFAQLHADVQHNGLSATNVGGQIQRIADVGVPVVPATQQEAAATWQPPGQQTQRDQVPPQHQMAGAPLALPNSPSPIANFTAVPLRVVVASEPDEGRAGEQHQQGYVSHSGYASGNRVPYSG</sequence>